<dbReference type="Pfam" id="PF13193">
    <property type="entry name" value="AMP-binding_C"/>
    <property type="match status" value="1"/>
</dbReference>
<evidence type="ECO:0000256" key="3">
    <source>
        <dbReference type="ARBA" id="ARBA00004173"/>
    </source>
</evidence>
<keyword evidence="18" id="KW-1185">Reference proteome</keyword>
<dbReference type="InterPro" id="IPR042099">
    <property type="entry name" value="ANL_N_sf"/>
</dbReference>
<keyword evidence="5" id="KW-0436">Ligase</keyword>
<dbReference type="InterPro" id="IPR051087">
    <property type="entry name" value="Mitochondrial_ACSM"/>
</dbReference>
<dbReference type="InterPro" id="IPR020845">
    <property type="entry name" value="AMP-binding_CS"/>
</dbReference>
<dbReference type="GO" id="GO:0031956">
    <property type="term" value="F:medium-chain fatty acid-CoA ligase activity"/>
    <property type="evidence" value="ECO:0007669"/>
    <property type="project" value="UniProtKB-EC"/>
</dbReference>
<comment type="cofactor">
    <cofactor evidence="2">
        <name>Mg(2+)</name>
        <dbReference type="ChEBI" id="CHEBI:18420"/>
    </cofactor>
</comment>
<dbReference type="GO" id="GO:0046872">
    <property type="term" value="F:metal ion binding"/>
    <property type="evidence" value="ECO:0007669"/>
    <property type="project" value="UniProtKB-KW"/>
</dbReference>
<dbReference type="Gene3D" id="3.40.50.12780">
    <property type="entry name" value="N-terminal domain of ligase-like"/>
    <property type="match status" value="2"/>
</dbReference>
<dbReference type="GO" id="GO:0005759">
    <property type="term" value="C:mitochondrial matrix"/>
    <property type="evidence" value="ECO:0007669"/>
    <property type="project" value="TreeGrafter"/>
</dbReference>
<dbReference type="GO" id="GO:0006633">
    <property type="term" value="P:fatty acid biosynthetic process"/>
    <property type="evidence" value="ECO:0007669"/>
    <property type="project" value="TreeGrafter"/>
</dbReference>
<keyword evidence="9" id="KW-0067">ATP-binding</keyword>
<feature type="domain" description="AMP-binding enzyme C-terminal" evidence="17">
    <location>
        <begin position="445"/>
        <end position="525"/>
    </location>
</feature>
<evidence type="ECO:0000256" key="15">
    <source>
        <dbReference type="ARBA" id="ARBA00048477"/>
    </source>
</evidence>
<keyword evidence="6" id="KW-0479">Metal-binding</keyword>
<evidence type="ECO:0000256" key="10">
    <source>
        <dbReference type="ARBA" id="ARBA00022842"/>
    </source>
</evidence>
<feature type="domain" description="AMP-dependent synthetase/ligase" evidence="16">
    <location>
        <begin position="62"/>
        <end position="394"/>
    </location>
</feature>
<dbReference type="InterPro" id="IPR045851">
    <property type="entry name" value="AMP-bd_C_sf"/>
</dbReference>
<evidence type="ECO:0000313" key="19">
    <source>
        <dbReference type="RefSeq" id="XP_029335453.1"/>
    </source>
</evidence>
<evidence type="ECO:0000259" key="16">
    <source>
        <dbReference type="Pfam" id="PF00501"/>
    </source>
</evidence>
<keyword evidence="8" id="KW-0276">Fatty acid metabolism</keyword>
<evidence type="ECO:0000256" key="14">
    <source>
        <dbReference type="ARBA" id="ARBA00039009"/>
    </source>
</evidence>
<dbReference type="FunFam" id="3.40.50.12780:FF:000007">
    <property type="entry name" value="Acyl-coenzyme A synthetase ACSM2A, mitochondrial"/>
    <property type="match status" value="1"/>
</dbReference>
<evidence type="ECO:0000313" key="18">
    <source>
        <dbReference type="Proteomes" id="UP000515126"/>
    </source>
</evidence>
<dbReference type="PROSITE" id="PS00455">
    <property type="entry name" value="AMP_BINDING"/>
    <property type="match status" value="1"/>
</dbReference>
<sequence>MHRLWKIPRLFTLWGNEISCRTFHMNIKKLIPIQWGHQEAPAKFNFASDVIDHWASVEKAGKRSSGPALWWMNGSGEEIKWSFRELSEVSKQTANVLSGACGLHRGDRVAVVLPRVPEWWLTILGCMRTGLVFMPGTIQMKSSDILYRLQASKARAIVAGDEVAQEVDAVAPDCSFLKIKLLVSENSREGWLNFKALLKDASTIHQCVETGSQESAAIYFTSGTSGPPKMAEHSHCSLGIKAKMDAASSWTGLGTSDIVWTISDTGWILNILAAFLEPWILGACVFVHLLPKFDSQTVLKVLSSYPINSLVGAPLIYRMLLQQDLSSYKFPHLHSCFSGGETLLPETLENWKAKTGLEIREFYGQTETGLTCRVSRTMKVKPGYLGTAFAHYDVQDNPKKTQDNIRGDFWLLGDRGIKDPEGYFHFIGRTDDIINSSGYRIGPSEVENALMEHPAVSETAVISSPDPSRGEVVKAFVVLAPEFLSHDRDQLTKVLQEHVKSVTAPYKYPRKVEFVLDLPKTVTGKIERAKLRAKEWKTSGQA</sequence>
<reference evidence="19" key="1">
    <citation type="submission" date="2025-08" db="UniProtKB">
        <authorList>
            <consortium name="RefSeq"/>
        </authorList>
    </citation>
    <scope>IDENTIFICATION</scope>
</reference>
<dbReference type="Proteomes" id="UP000515126">
    <property type="component" value="Chromosome 7"/>
</dbReference>
<comment type="cofactor">
    <cofactor evidence="1">
        <name>Mn(2+)</name>
        <dbReference type="ChEBI" id="CHEBI:29035"/>
    </cofactor>
</comment>
<dbReference type="AlphaFoldDB" id="A0A6P7R2R3"/>
<dbReference type="Pfam" id="PF00501">
    <property type="entry name" value="AMP-binding"/>
    <property type="match status" value="1"/>
</dbReference>
<dbReference type="GeneID" id="110297791"/>
<comment type="similarity">
    <text evidence="4">Belongs to the ATP-dependent AMP-binding enzyme family.</text>
</comment>
<keyword evidence="10" id="KW-0460">Magnesium</keyword>
<name>A0A6P7R2R3_MUSCR</name>
<keyword evidence="13" id="KW-0496">Mitochondrion</keyword>
<evidence type="ECO:0000256" key="1">
    <source>
        <dbReference type="ARBA" id="ARBA00001936"/>
    </source>
</evidence>
<evidence type="ECO:0000256" key="9">
    <source>
        <dbReference type="ARBA" id="ARBA00022840"/>
    </source>
</evidence>
<dbReference type="InterPro" id="IPR000873">
    <property type="entry name" value="AMP-dep_synth/lig_dom"/>
</dbReference>
<dbReference type="GO" id="GO:0006637">
    <property type="term" value="P:acyl-CoA metabolic process"/>
    <property type="evidence" value="ECO:0007669"/>
    <property type="project" value="TreeGrafter"/>
</dbReference>
<comment type="subcellular location">
    <subcellularLocation>
        <location evidence="3">Mitochondrion</location>
    </subcellularLocation>
</comment>
<dbReference type="SUPFAM" id="SSF56801">
    <property type="entry name" value="Acetyl-CoA synthetase-like"/>
    <property type="match status" value="1"/>
</dbReference>
<proteinExistence type="inferred from homology"/>
<keyword evidence="11" id="KW-0809">Transit peptide</keyword>
<dbReference type="GO" id="GO:0005524">
    <property type="term" value="F:ATP binding"/>
    <property type="evidence" value="ECO:0007669"/>
    <property type="project" value="UniProtKB-KW"/>
</dbReference>
<evidence type="ECO:0000256" key="13">
    <source>
        <dbReference type="ARBA" id="ARBA00023128"/>
    </source>
</evidence>
<dbReference type="EC" id="6.2.1.2" evidence="14"/>
<gene>
    <name evidence="19" type="primary">Acsm2b</name>
</gene>
<dbReference type="GO" id="GO:0004321">
    <property type="term" value="F:fatty-acyl-CoA synthase activity"/>
    <property type="evidence" value="ECO:0007669"/>
    <property type="project" value="TreeGrafter"/>
</dbReference>
<dbReference type="FunFam" id="3.30.300.30:FF:000005">
    <property type="entry name" value="Acyl-coenzyme A synthetase ACSM5, mitochondrial"/>
    <property type="match status" value="1"/>
</dbReference>
<evidence type="ECO:0000256" key="8">
    <source>
        <dbReference type="ARBA" id="ARBA00022832"/>
    </source>
</evidence>
<comment type="catalytic activity">
    <reaction evidence="15">
        <text>a medium-chain fatty acid + ATP + CoA = a medium-chain fatty acyl-CoA + AMP + diphosphate</text>
        <dbReference type="Rhea" id="RHEA:48340"/>
        <dbReference type="ChEBI" id="CHEBI:30616"/>
        <dbReference type="ChEBI" id="CHEBI:33019"/>
        <dbReference type="ChEBI" id="CHEBI:57287"/>
        <dbReference type="ChEBI" id="CHEBI:59558"/>
        <dbReference type="ChEBI" id="CHEBI:90546"/>
        <dbReference type="ChEBI" id="CHEBI:456215"/>
        <dbReference type="EC" id="6.2.1.2"/>
    </reaction>
    <physiologicalReaction direction="left-to-right" evidence="15">
        <dbReference type="Rhea" id="RHEA:48341"/>
    </physiologicalReaction>
</comment>
<evidence type="ECO:0000256" key="4">
    <source>
        <dbReference type="ARBA" id="ARBA00006432"/>
    </source>
</evidence>
<evidence type="ECO:0000256" key="11">
    <source>
        <dbReference type="ARBA" id="ARBA00022946"/>
    </source>
</evidence>
<evidence type="ECO:0000256" key="5">
    <source>
        <dbReference type="ARBA" id="ARBA00022598"/>
    </source>
</evidence>
<evidence type="ECO:0000256" key="6">
    <source>
        <dbReference type="ARBA" id="ARBA00022723"/>
    </source>
</evidence>
<dbReference type="PANTHER" id="PTHR43605:SF3">
    <property type="entry name" value="ACYL-COENZYME A SYNTHETASE ACSM2B, MITOCHONDRIAL"/>
    <property type="match status" value="1"/>
</dbReference>
<dbReference type="Gene3D" id="3.30.300.30">
    <property type="match status" value="1"/>
</dbReference>
<keyword evidence="7" id="KW-0547">Nucleotide-binding</keyword>
<organism evidence="18 19">
    <name type="scientific">Mus caroli</name>
    <name type="common">Ryukyu mouse</name>
    <name type="synonym">Ricefield mouse</name>
    <dbReference type="NCBI Taxonomy" id="10089"/>
    <lineage>
        <taxon>Eukaryota</taxon>
        <taxon>Metazoa</taxon>
        <taxon>Chordata</taxon>
        <taxon>Craniata</taxon>
        <taxon>Vertebrata</taxon>
        <taxon>Euteleostomi</taxon>
        <taxon>Mammalia</taxon>
        <taxon>Eutheria</taxon>
        <taxon>Euarchontoglires</taxon>
        <taxon>Glires</taxon>
        <taxon>Rodentia</taxon>
        <taxon>Myomorpha</taxon>
        <taxon>Muroidea</taxon>
        <taxon>Muridae</taxon>
        <taxon>Murinae</taxon>
        <taxon>Mus</taxon>
        <taxon>Mus</taxon>
    </lineage>
</organism>
<dbReference type="RefSeq" id="XP_029335453.1">
    <property type="nucleotide sequence ID" value="XM_029479593.1"/>
</dbReference>
<evidence type="ECO:0000256" key="7">
    <source>
        <dbReference type="ARBA" id="ARBA00022741"/>
    </source>
</evidence>
<protein>
    <recommendedName>
        <fullName evidence="14">medium-chain acyl-CoA ligase</fullName>
        <ecNumber evidence="14">6.2.1.2</ecNumber>
    </recommendedName>
</protein>
<keyword evidence="12" id="KW-0443">Lipid metabolism</keyword>
<accession>A0A6P7R2R3</accession>
<dbReference type="InterPro" id="IPR025110">
    <property type="entry name" value="AMP-bd_C"/>
</dbReference>
<evidence type="ECO:0000256" key="12">
    <source>
        <dbReference type="ARBA" id="ARBA00023098"/>
    </source>
</evidence>
<evidence type="ECO:0000256" key="2">
    <source>
        <dbReference type="ARBA" id="ARBA00001946"/>
    </source>
</evidence>
<dbReference type="CTD" id="348158"/>
<dbReference type="PANTHER" id="PTHR43605">
    <property type="entry name" value="ACYL-COENZYME A SYNTHETASE"/>
    <property type="match status" value="1"/>
</dbReference>
<evidence type="ECO:0000259" key="17">
    <source>
        <dbReference type="Pfam" id="PF13193"/>
    </source>
</evidence>